<dbReference type="PROSITE" id="PS00498">
    <property type="entry name" value="TYROSINASE_2"/>
    <property type="match status" value="1"/>
</dbReference>
<dbReference type="Proteomes" id="UP000887540">
    <property type="component" value="Unplaced"/>
</dbReference>
<keyword evidence="2" id="KW-0186">Copper</keyword>
<organism evidence="4 5">
    <name type="scientific">Acrobeloides nanus</name>
    <dbReference type="NCBI Taxonomy" id="290746"/>
    <lineage>
        <taxon>Eukaryota</taxon>
        <taxon>Metazoa</taxon>
        <taxon>Ecdysozoa</taxon>
        <taxon>Nematoda</taxon>
        <taxon>Chromadorea</taxon>
        <taxon>Rhabditida</taxon>
        <taxon>Tylenchina</taxon>
        <taxon>Cephalobomorpha</taxon>
        <taxon>Cephaloboidea</taxon>
        <taxon>Cephalobidae</taxon>
        <taxon>Acrobeloides</taxon>
    </lineage>
</organism>
<dbReference type="GO" id="GO:0016491">
    <property type="term" value="F:oxidoreductase activity"/>
    <property type="evidence" value="ECO:0007669"/>
    <property type="project" value="InterPro"/>
</dbReference>
<dbReference type="AlphaFoldDB" id="A0A914EJ37"/>
<dbReference type="PRINTS" id="PR00092">
    <property type="entry name" value="TYROSINASE"/>
</dbReference>
<dbReference type="PANTHER" id="PTHR11474">
    <property type="entry name" value="TYROSINASE FAMILY MEMBER"/>
    <property type="match status" value="1"/>
</dbReference>
<dbReference type="GO" id="GO:0046872">
    <property type="term" value="F:metal ion binding"/>
    <property type="evidence" value="ECO:0007669"/>
    <property type="project" value="UniProtKB-KW"/>
</dbReference>
<evidence type="ECO:0000259" key="3">
    <source>
        <dbReference type="PROSITE" id="PS00498"/>
    </source>
</evidence>
<keyword evidence="4" id="KW-1185">Reference proteome</keyword>
<proteinExistence type="predicted"/>
<protein>
    <submittedName>
        <fullName evidence="5">Tyrosinase copper-binding domain-containing protein</fullName>
    </submittedName>
</protein>
<evidence type="ECO:0000256" key="1">
    <source>
        <dbReference type="ARBA" id="ARBA00022723"/>
    </source>
</evidence>
<keyword evidence="1" id="KW-0479">Metal-binding</keyword>
<evidence type="ECO:0000256" key="2">
    <source>
        <dbReference type="ARBA" id="ARBA00023008"/>
    </source>
</evidence>
<accession>A0A914EJ37</accession>
<feature type="domain" description="Tyrosinase copper-binding" evidence="3">
    <location>
        <begin position="262"/>
        <end position="273"/>
    </location>
</feature>
<dbReference type="InterPro" id="IPR050316">
    <property type="entry name" value="Tyrosinase/Hemocyanin"/>
</dbReference>
<dbReference type="PANTHER" id="PTHR11474:SF126">
    <property type="entry name" value="TYROSINASE-LIKE PROTEIN TYR-1-RELATED"/>
    <property type="match status" value="1"/>
</dbReference>
<evidence type="ECO:0000313" key="5">
    <source>
        <dbReference type="WBParaSite" id="ACRNAN_scaffold8693.g31263.t1"/>
    </source>
</evidence>
<reference evidence="5" key="1">
    <citation type="submission" date="2022-11" db="UniProtKB">
        <authorList>
            <consortium name="WormBaseParasite"/>
        </authorList>
    </citation>
    <scope>IDENTIFICATION</scope>
</reference>
<dbReference type="WBParaSite" id="ACRNAN_scaffold8693.g31263.t1">
    <property type="protein sequence ID" value="ACRNAN_scaffold8693.g31263.t1"/>
    <property type="gene ID" value="ACRNAN_scaffold8693.g31263"/>
</dbReference>
<dbReference type="SUPFAM" id="SSF48056">
    <property type="entry name" value="Di-copper centre-containing domain"/>
    <property type="match status" value="1"/>
</dbReference>
<dbReference type="InterPro" id="IPR008922">
    <property type="entry name" value="Di-copper_centre_dom_sf"/>
</dbReference>
<name>A0A914EJ37_9BILA</name>
<dbReference type="Pfam" id="PF00264">
    <property type="entry name" value="Tyrosinase"/>
    <property type="match status" value="1"/>
</dbReference>
<dbReference type="Gene3D" id="1.10.1280.10">
    <property type="entry name" value="Di-copper center containing domain from catechol oxidase"/>
    <property type="match status" value="1"/>
</dbReference>
<sequence>MRFDFVPNWDVPEEITEEDKVVRKILKDNYTSEAWRCMNLTCLCPYFDGRIENSTNKCILPSGKILTKSIRREYRTLSDEERNIYHKAVRNLMENGLFDEISMVHYRVVSINEAHSKPEFWIWHRHYIKSLEIELRKINPEISLPYWDSTMDQNLPNSHDSIMWTDEFIGRTDENGTVISGPGAYWVTLNGHLLTRRTNFKSFGLFHEADIKYVLGESQLGMPRRPKIDNCGKQLEFLEIMHGDPHHYVGGAMDALITAANDPIFFLHHCFVDLIWELWRQQKNPNCHLIGLIDDDIDETYEYAPRPTCTKESPNCGSKYLFCDQSKKLPQCSVKVQLGGICKGLKNENQPCISEQCIEGICQYKPFKS</sequence>
<dbReference type="InterPro" id="IPR002227">
    <property type="entry name" value="Tyrosinase_Cu-bd"/>
</dbReference>
<evidence type="ECO:0000313" key="4">
    <source>
        <dbReference type="Proteomes" id="UP000887540"/>
    </source>
</evidence>